<dbReference type="GO" id="GO:0016301">
    <property type="term" value="F:kinase activity"/>
    <property type="evidence" value="ECO:0007669"/>
    <property type="project" value="UniProtKB-KW"/>
</dbReference>
<sequence length="66" mass="7388">MRSLFYQGKASAFQSQLSVVLWRLDCFANGYFGVAYTILDPVIAFLGRACNSKAFFIVLCQIKVIS</sequence>
<dbReference type="Proteomes" id="UP000325315">
    <property type="component" value="Unassembled WGS sequence"/>
</dbReference>
<keyword evidence="1" id="KW-0418">Kinase</keyword>
<keyword evidence="1" id="KW-0808">Transferase</keyword>
<name>A0A5B6ULH1_9ROSI</name>
<protein>
    <submittedName>
        <fullName evidence="1">Serine/threonine-protein kinase HT1-like</fullName>
    </submittedName>
</protein>
<organism evidence="1 2">
    <name type="scientific">Gossypium australe</name>
    <dbReference type="NCBI Taxonomy" id="47621"/>
    <lineage>
        <taxon>Eukaryota</taxon>
        <taxon>Viridiplantae</taxon>
        <taxon>Streptophyta</taxon>
        <taxon>Embryophyta</taxon>
        <taxon>Tracheophyta</taxon>
        <taxon>Spermatophyta</taxon>
        <taxon>Magnoliopsida</taxon>
        <taxon>eudicotyledons</taxon>
        <taxon>Gunneridae</taxon>
        <taxon>Pentapetalae</taxon>
        <taxon>rosids</taxon>
        <taxon>malvids</taxon>
        <taxon>Malvales</taxon>
        <taxon>Malvaceae</taxon>
        <taxon>Malvoideae</taxon>
        <taxon>Gossypium</taxon>
    </lineage>
</organism>
<reference evidence="2" key="1">
    <citation type="journal article" date="2019" name="Plant Biotechnol. J.">
        <title>Genome sequencing of the Australian wild diploid species Gossypium australe highlights disease resistance and delayed gland morphogenesis.</title>
        <authorList>
            <person name="Cai Y."/>
            <person name="Cai X."/>
            <person name="Wang Q."/>
            <person name="Wang P."/>
            <person name="Zhang Y."/>
            <person name="Cai C."/>
            <person name="Xu Y."/>
            <person name="Wang K."/>
            <person name="Zhou Z."/>
            <person name="Wang C."/>
            <person name="Geng S."/>
            <person name="Li B."/>
            <person name="Dong Q."/>
            <person name="Hou Y."/>
            <person name="Wang H."/>
            <person name="Ai P."/>
            <person name="Liu Z."/>
            <person name="Yi F."/>
            <person name="Sun M."/>
            <person name="An G."/>
            <person name="Cheng J."/>
            <person name="Zhang Y."/>
            <person name="Shi Q."/>
            <person name="Xie Y."/>
            <person name="Shi X."/>
            <person name="Chang Y."/>
            <person name="Huang F."/>
            <person name="Chen Y."/>
            <person name="Hong S."/>
            <person name="Mi L."/>
            <person name="Sun Q."/>
            <person name="Zhang L."/>
            <person name="Zhou B."/>
            <person name="Peng R."/>
            <person name="Zhang X."/>
            <person name="Liu F."/>
        </authorList>
    </citation>
    <scope>NUCLEOTIDE SEQUENCE [LARGE SCALE GENOMIC DNA]</scope>
    <source>
        <strain evidence="2">cv. PA1801</strain>
    </source>
</reference>
<evidence type="ECO:0000313" key="2">
    <source>
        <dbReference type="Proteomes" id="UP000325315"/>
    </source>
</evidence>
<dbReference type="AlphaFoldDB" id="A0A5B6ULH1"/>
<dbReference type="OrthoDB" id="4062651at2759"/>
<gene>
    <name evidence="1" type="ORF">EPI10_012450</name>
</gene>
<proteinExistence type="predicted"/>
<dbReference type="EMBL" id="SMMG02000010">
    <property type="protein sequence ID" value="KAA3457757.1"/>
    <property type="molecule type" value="Genomic_DNA"/>
</dbReference>
<accession>A0A5B6ULH1</accession>
<evidence type="ECO:0000313" key="1">
    <source>
        <dbReference type="EMBL" id="KAA3457757.1"/>
    </source>
</evidence>
<comment type="caution">
    <text evidence="1">The sequence shown here is derived from an EMBL/GenBank/DDBJ whole genome shotgun (WGS) entry which is preliminary data.</text>
</comment>
<keyword evidence="2" id="KW-1185">Reference proteome</keyword>